<evidence type="ECO:0000256" key="1">
    <source>
        <dbReference type="ARBA" id="ARBA00009391"/>
    </source>
</evidence>
<dbReference type="AlphaFoldDB" id="A0A0F9EAT5"/>
<dbReference type="GO" id="GO:0006310">
    <property type="term" value="P:DNA recombination"/>
    <property type="evidence" value="ECO:0007669"/>
    <property type="project" value="UniProtKB-KW"/>
</dbReference>
<dbReference type="Gene3D" id="3.40.50.300">
    <property type="entry name" value="P-loop containing nucleotide triphosphate hydrolases"/>
    <property type="match status" value="1"/>
</dbReference>
<evidence type="ECO:0000256" key="3">
    <source>
        <dbReference type="ARBA" id="ARBA00022840"/>
    </source>
</evidence>
<dbReference type="PANTHER" id="PTHR45900">
    <property type="entry name" value="RECA"/>
    <property type="match status" value="1"/>
</dbReference>
<feature type="non-terminal residue" evidence="6">
    <location>
        <position position="1"/>
    </location>
</feature>
<dbReference type="InterPro" id="IPR049428">
    <property type="entry name" value="RecA-like_N"/>
</dbReference>
<dbReference type="InterPro" id="IPR020587">
    <property type="entry name" value="RecA_monomer-monomer_interface"/>
</dbReference>
<name>A0A0F9EAT5_9ZZZZ</name>
<evidence type="ECO:0000259" key="5">
    <source>
        <dbReference type="PROSITE" id="PS50163"/>
    </source>
</evidence>
<accession>A0A0F9EAT5</accession>
<dbReference type="GO" id="GO:0008094">
    <property type="term" value="F:ATP-dependent activity, acting on DNA"/>
    <property type="evidence" value="ECO:0007669"/>
    <property type="project" value="InterPro"/>
</dbReference>
<dbReference type="GO" id="GO:0003697">
    <property type="term" value="F:single-stranded DNA binding"/>
    <property type="evidence" value="ECO:0007669"/>
    <property type="project" value="InterPro"/>
</dbReference>
<dbReference type="Pfam" id="PF00154">
    <property type="entry name" value="RecA_N"/>
    <property type="match status" value="1"/>
</dbReference>
<dbReference type="GO" id="GO:0006281">
    <property type="term" value="P:DNA repair"/>
    <property type="evidence" value="ECO:0007669"/>
    <property type="project" value="InterPro"/>
</dbReference>
<evidence type="ECO:0000256" key="4">
    <source>
        <dbReference type="ARBA" id="ARBA00023172"/>
    </source>
</evidence>
<dbReference type="PANTHER" id="PTHR45900:SF1">
    <property type="entry name" value="MITOCHONDRIAL DNA REPAIR PROTEIN RECA HOMOLOG-RELATED"/>
    <property type="match status" value="1"/>
</dbReference>
<comment type="similarity">
    <text evidence="1">Belongs to the RecA family.</text>
</comment>
<evidence type="ECO:0000313" key="6">
    <source>
        <dbReference type="EMBL" id="KKL26986.1"/>
    </source>
</evidence>
<protein>
    <recommendedName>
        <fullName evidence="5">RecA family profile 2 domain-containing protein</fullName>
    </recommendedName>
</protein>
<dbReference type="InterPro" id="IPR013765">
    <property type="entry name" value="DNA_recomb/repair_RecA"/>
</dbReference>
<keyword evidence="3" id="KW-0067">ATP-binding</keyword>
<comment type="caution">
    <text evidence="6">The sequence shown here is derived from an EMBL/GenBank/DDBJ whole genome shotgun (WGS) entry which is preliminary data.</text>
</comment>
<dbReference type="PROSITE" id="PS50163">
    <property type="entry name" value="RECA_3"/>
    <property type="match status" value="1"/>
</dbReference>
<keyword evidence="4" id="KW-0233">DNA recombination</keyword>
<organism evidence="6">
    <name type="scientific">marine sediment metagenome</name>
    <dbReference type="NCBI Taxonomy" id="412755"/>
    <lineage>
        <taxon>unclassified sequences</taxon>
        <taxon>metagenomes</taxon>
        <taxon>ecological metagenomes</taxon>
    </lineage>
</organism>
<dbReference type="InterPro" id="IPR027417">
    <property type="entry name" value="P-loop_NTPase"/>
</dbReference>
<keyword evidence="2" id="KW-0547">Nucleotide-binding</keyword>
<evidence type="ECO:0000256" key="2">
    <source>
        <dbReference type="ARBA" id="ARBA00022741"/>
    </source>
</evidence>
<dbReference type="EMBL" id="LAZR01035637">
    <property type="protein sequence ID" value="KKL26986.1"/>
    <property type="molecule type" value="Genomic_DNA"/>
</dbReference>
<dbReference type="PRINTS" id="PR00142">
    <property type="entry name" value="RECA"/>
</dbReference>
<dbReference type="GO" id="GO:0005524">
    <property type="term" value="F:ATP binding"/>
    <property type="evidence" value="ECO:0007669"/>
    <property type="project" value="UniProtKB-KW"/>
</dbReference>
<sequence length="107" mass="12230">SKSVRLLRGEVRKAKVIIIFINQIRMKIGVMFGNPETTSGGGALKYYCGIRMDVRKKEILKGKNKKGKSRIIGIESKIRIVKNKVAQPFRHCNLQLIYGKGWREIND</sequence>
<gene>
    <name evidence="6" type="ORF">LCGC14_2389780</name>
</gene>
<reference evidence="6" key="1">
    <citation type="journal article" date="2015" name="Nature">
        <title>Complex archaea that bridge the gap between prokaryotes and eukaryotes.</title>
        <authorList>
            <person name="Spang A."/>
            <person name="Saw J.H."/>
            <person name="Jorgensen S.L."/>
            <person name="Zaremba-Niedzwiedzka K."/>
            <person name="Martijn J."/>
            <person name="Lind A.E."/>
            <person name="van Eijk R."/>
            <person name="Schleper C."/>
            <person name="Guy L."/>
            <person name="Ettema T.J."/>
        </authorList>
    </citation>
    <scope>NUCLEOTIDE SEQUENCE</scope>
</reference>
<dbReference type="GO" id="GO:0005829">
    <property type="term" value="C:cytosol"/>
    <property type="evidence" value="ECO:0007669"/>
    <property type="project" value="TreeGrafter"/>
</dbReference>
<dbReference type="SUPFAM" id="SSF52540">
    <property type="entry name" value="P-loop containing nucleoside triphosphate hydrolases"/>
    <property type="match status" value="1"/>
</dbReference>
<proteinExistence type="inferred from homology"/>
<feature type="domain" description="RecA family profile 2" evidence="5">
    <location>
        <begin position="29"/>
        <end position="107"/>
    </location>
</feature>